<proteinExistence type="predicted"/>
<organism evidence="2 3">
    <name type="scientific">Paenibacillus glycanilyticus</name>
    <dbReference type="NCBI Taxonomy" id="126569"/>
    <lineage>
        <taxon>Bacteria</taxon>
        <taxon>Bacillati</taxon>
        <taxon>Bacillota</taxon>
        <taxon>Bacilli</taxon>
        <taxon>Bacillales</taxon>
        <taxon>Paenibacillaceae</taxon>
        <taxon>Paenibacillus</taxon>
    </lineage>
</organism>
<gene>
    <name evidence="2" type="ORF">PghCCS26_24670</name>
</gene>
<accession>A0ABQ6NKN5</accession>
<keyword evidence="3" id="KW-1185">Reference proteome</keyword>
<keyword evidence="1" id="KW-0812">Transmembrane</keyword>
<reference evidence="2 3" key="1">
    <citation type="submission" date="2023-05" db="EMBL/GenBank/DDBJ databases">
        <title>Draft genome of Paenibacillus sp. CCS26.</title>
        <authorList>
            <person name="Akita H."/>
            <person name="Shinto Y."/>
            <person name="Kimura Z."/>
        </authorList>
    </citation>
    <scope>NUCLEOTIDE SEQUENCE [LARGE SCALE GENOMIC DNA]</scope>
    <source>
        <strain evidence="2 3">CCS26</strain>
    </source>
</reference>
<evidence type="ECO:0000313" key="2">
    <source>
        <dbReference type="EMBL" id="GMK45339.1"/>
    </source>
</evidence>
<evidence type="ECO:0000256" key="1">
    <source>
        <dbReference type="SAM" id="Phobius"/>
    </source>
</evidence>
<keyword evidence="1" id="KW-0472">Membrane</keyword>
<name>A0ABQ6NKN5_9BACL</name>
<feature type="transmembrane region" description="Helical" evidence="1">
    <location>
        <begin position="12"/>
        <end position="30"/>
    </location>
</feature>
<protein>
    <submittedName>
        <fullName evidence="2">Uncharacterized protein</fullName>
    </submittedName>
</protein>
<sequence length="142" mass="16130">MNISLKSWKTRLIAALILVLAMYIGFYVWILQSVKQTVTSIYMEGENGITLDESSVSDTVRGKFLKFVDFPSQKPDDRIQVQLSTGHVFHTFTKGTVWVQYSYEGVGQDDHAAMYGASRIPIKIKTKLDHGTWVIVDKEEQP</sequence>
<dbReference type="RefSeq" id="WP_317980101.1">
    <property type="nucleotide sequence ID" value="NZ_BTCL01000007.1"/>
</dbReference>
<dbReference type="Proteomes" id="UP001285921">
    <property type="component" value="Unassembled WGS sequence"/>
</dbReference>
<keyword evidence="1" id="KW-1133">Transmembrane helix</keyword>
<dbReference type="EMBL" id="BTCL01000007">
    <property type="protein sequence ID" value="GMK45339.1"/>
    <property type="molecule type" value="Genomic_DNA"/>
</dbReference>
<comment type="caution">
    <text evidence="2">The sequence shown here is derived from an EMBL/GenBank/DDBJ whole genome shotgun (WGS) entry which is preliminary data.</text>
</comment>
<evidence type="ECO:0000313" key="3">
    <source>
        <dbReference type="Proteomes" id="UP001285921"/>
    </source>
</evidence>